<evidence type="ECO:0000313" key="2">
    <source>
        <dbReference type="Proteomes" id="UP001211065"/>
    </source>
</evidence>
<dbReference type="Proteomes" id="UP001211065">
    <property type="component" value="Unassembled WGS sequence"/>
</dbReference>
<dbReference type="EMBL" id="JADGJW010000611">
    <property type="protein sequence ID" value="KAJ3214557.1"/>
    <property type="molecule type" value="Genomic_DNA"/>
</dbReference>
<sequence>MNTKESAANFNSADLDFLESLASDKPKKLNLTSSQLSFKNPFGDENQLTLDNLNLNNDKSFKAFETYKDPQYQKSTDIQPSVSKNESIKNTTTHIKDDTSVSPFYPSHWKPNWQLEIDLSSDYIKSVEEELNLKTLDFGFFFNILKCAWEDYETQQKLKTSPTGKKSKELSKKTETETIVEKILNGEKTLKDPIFDLKAKDVGDESNEQRRGSLSDNYSFKPFQKILKNLKEYYVEPSFISGDCIVIPSKPLQLEFTDNLNLAMFYIEKGYSLNFLRKG</sequence>
<keyword evidence="2" id="KW-1185">Reference proteome</keyword>
<organism evidence="1 2">
    <name type="scientific">Clydaea vesicula</name>
    <dbReference type="NCBI Taxonomy" id="447962"/>
    <lineage>
        <taxon>Eukaryota</taxon>
        <taxon>Fungi</taxon>
        <taxon>Fungi incertae sedis</taxon>
        <taxon>Chytridiomycota</taxon>
        <taxon>Chytridiomycota incertae sedis</taxon>
        <taxon>Chytridiomycetes</taxon>
        <taxon>Lobulomycetales</taxon>
        <taxon>Lobulomycetaceae</taxon>
        <taxon>Clydaea</taxon>
    </lineage>
</organism>
<dbReference type="AlphaFoldDB" id="A0AAD5XWS6"/>
<reference evidence="1" key="1">
    <citation type="submission" date="2020-05" db="EMBL/GenBank/DDBJ databases">
        <title>Phylogenomic resolution of chytrid fungi.</title>
        <authorList>
            <person name="Stajich J.E."/>
            <person name="Amses K."/>
            <person name="Simmons R."/>
            <person name="Seto K."/>
            <person name="Myers J."/>
            <person name="Bonds A."/>
            <person name="Quandt C.A."/>
            <person name="Barry K."/>
            <person name="Liu P."/>
            <person name="Grigoriev I."/>
            <person name="Longcore J.E."/>
            <person name="James T.Y."/>
        </authorList>
    </citation>
    <scope>NUCLEOTIDE SEQUENCE</scope>
    <source>
        <strain evidence="1">JEL0476</strain>
    </source>
</reference>
<comment type="caution">
    <text evidence="1">The sequence shown here is derived from an EMBL/GenBank/DDBJ whole genome shotgun (WGS) entry which is preliminary data.</text>
</comment>
<name>A0AAD5XWS6_9FUNG</name>
<gene>
    <name evidence="1" type="ORF">HK099_006825</name>
</gene>
<protein>
    <submittedName>
        <fullName evidence="1">Uncharacterized protein</fullName>
    </submittedName>
</protein>
<proteinExistence type="predicted"/>
<evidence type="ECO:0000313" key="1">
    <source>
        <dbReference type="EMBL" id="KAJ3214557.1"/>
    </source>
</evidence>
<accession>A0AAD5XWS6</accession>